<organism evidence="2 3">
    <name type="scientific">Brachionus calyciflorus</name>
    <dbReference type="NCBI Taxonomy" id="104777"/>
    <lineage>
        <taxon>Eukaryota</taxon>
        <taxon>Metazoa</taxon>
        <taxon>Spiralia</taxon>
        <taxon>Gnathifera</taxon>
        <taxon>Rotifera</taxon>
        <taxon>Eurotatoria</taxon>
        <taxon>Monogononta</taxon>
        <taxon>Pseudotrocha</taxon>
        <taxon>Ploima</taxon>
        <taxon>Brachionidae</taxon>
        <taxon>Brachionus</taxon>
    </lineage>
</organism>
<dbReference type="PANTHER" id="PTHR36649">
    <property type="entry name" value="UBIQUITIN-LIKE DOMAIN-CONTAINING PROTEIN"/>
    <property type="match status" value="1"/>
</dbReference>
<dbReference type="InterPro" id="IPR012317">
    <property type="entry name" value="Poly(ADP-ribose)pol_cat_dom"/>
</dbReference>
<dbReference type="SUPFAM" id="SSF56399">
    <property type="entry name" value="ADP-ribosylation"/>
    <property type="match status" value="1"/>
</dbReference>
<evidence type="ECO:0000313" key="3">
    <source>
        <dbReference type="Proteomes" id="UP000663879"/>
    </source>
</evidence>
<evidence type="ECO:0000259" key="1">
    <source>
        <dbReference type="Pfam" id="PF00644"/>
    </source>
</evidence>
<dbReference type="Proteomes" id="UP000663879">
    <property type="component" value="Unassembled WGS sequence"/>
</dbReference>
<accession>A0A814R115</accession>
<gene>
    <name evidence="2" type="ORF">OXX778_LOCUS22333</name>
</gene>
<keyword evidence="3" id="KW-1185">Reference proteome</keyword>
<protein>
    <recommendedName>
        <fullName evidence="1">PARP catalytic domain-containing protein</fullName>
    </recommendedName>
</protein>
<dbReference type="AlphaFoldDB" id="A0A814R115"/>
<dbReference type="EMBL" id="CAJNOC010009343">
    <property type="protein sequence ID" value="CAF1127767.1"/>
    <property type="molecule type" value="Genomic_DNA"/>
</dbReference>
<dbReference type="OrthoDB" id="10029319at2759"/>
<comment type="caution">
    <text evidence="2">The sequence shown here is derived from an EMBL/GenBank/DDBJ whole genome shotgun (WGS) entry which is preliminary data.</text>
</comment>
<dbReference type="Pfam" id="PF00644">
    <property type="entry name" value="PARP"/>
    <property type="match status" value="1"/>
</dbReference>
<evidence type="ECO:0000313" key="2">
    <source>
        <dbReference type="EMBL" id="CAF1127767.1"/>
    </source>
</evidence>
<name>A0A814R115_9BILA</name>
<reference evidence="2" key="1">
    <citation type="submission" date="2021-02" db="EMBL/GenBank/DDBJ databases">
        <authorList>
            <person name="Nowell W R."/>
        </authorList>
    </citation>
    <scope>NUCLEOTIDE SEQUENCE</scope>
    <source>
        <strain evidence="2">Ploen Becks lab</strain>
    </source>
</reference>
<proteinExistence type="predicted"/>
<dbReference type="PANTHER" id="PTHR36649:SF28">
    <property type="entry name" value="UBIQUITIN-LIKE DOMAIN-CONTAINING PROTEIN"/>
    <property type="match status" value="1"/>
</dbReference>
<dbReference type="GO" id="GO:0003950">
    <property type="term" value="F:NAD+ poly-ADP-ribosyltransferase activity"/>
    <property type="evidence" value="ECO:0007669"/>
    <property type="project" value="InterPro"/>
</dbReference>
<dbReference type="Gene3D" id="3.90.228.10">
    <property type="match status" value="1"/>
</dbReference>
<sequence>MDKIFKNFAEEFIGDLKNVNTAELINKNPIIVTALGATNNIKYNVLLELAQRHLNQGNSEEIERIINELKQNDELTQKVSETLNKFNQEYNRIYLFDNGKAHLEINEEPEIEKFTKTRFNVLIYSGYPYYCPEGWRRYSLEITDFDKKYKDWPVAYHGTSSKNLIDILCEGFRISRGKGRACFGEGIYFSPSIEYCGHWRYATPKKSLTRKLYLQAVFQCKLRPGSFTVNRETMILDDKKEKKSQDPNIDKFKIIDPKFKNTELEWVISSKKLDELKKENKESFVIYGLMLRVTRENPKNLEINKWWNYYYDMPIELKNL</sequence>
<feature type="domain" description="PARP catalytic" evidence="1">
    <location>
        <begin position="145"/>
        <end position="243"/>
    </location>
</feature>